<evidence type="ECO:0000313" key="3">
    <source>
        <dbReference type="EMBL" id="AEI93815.1"/>
    </source>
</evidence>
<feature type="chain" id="PRO_5003367381" description="EF-hand domain-containing protein" evidence="1">
    <location>
        <begin position="21"/>
        <end position="115"/>
    </location>
</feature>
<gene>
    <name evidence="3" type="ordered locus">RLO149_c018250</name>
</gene>
<name>F7ZJI4_ROSLO</name>
<dbReference type="Pfam" id="PF13202">
    <property type="entry name" value="EF-hand_5"/>
    <property type="match status" value="2"/>
</dbReference>
<dbReference type="HOGENOM" id="CLU_091273_6_1_5"/>
<dbReference type="STRING" id="391595.RLO149_c018250"/>
<evidence type="ECO:0000259" key="2">
    <source>
        <dbReference type="PROSITE" id="PS50222"/>
    </source>
</evidence>
<dbReference type="AlphaFoldDB" id="F7ZJI4"/>
<dbReference type="InterPro" id="IPR002048">
    <property type="entry name" value="EF_hand_dom"/>
</dbReference>
<dbReference type="RefSeq" id="WP_013961743.1">
    <property type="nucleotide sequence ID" value="NC_015730.1"/>
</dbReference>
<dbReference type="GO" id="GO:0005509">
    <property type="term" value="F:calcium ion binding"/>
    <property type="evidence" value="ECO:0007669"/>
    <property type="project" value="InterPro"/>
</dbReference>
<dbReference type="PROSITE" id="PS50222">
    <property type="entry name" value="EF_HAND_2"/>
    <property type="match status" value="1"/>
</dbReference>
<dbReference type="InterPro" id="IPR011992">
    <property type="entry name" value="EF-hand-dom_pair"/>
</dbReference>
<dbReference type="KEGG" id="rli:RLO149_c018250"/>
<dbReference type="EMBL" id="CP002623">
    <property type="protein sequence ID" value="AEI93815.1"/>
    <property type="molecule type" value="Genomic_DNA"/>
</dbReference>
<evidence type="ECO:0000313" key="4">
    <source>
        <dbReference type="Proteomes" id="UP000001353"/>
    </source>
</evidence>
<dbReference type="InterPro" id="IPR018247">
    <property type="entry name" value="EF_Hand_1_Ca_BS"/>
</dbReference>
<dbReference type="SUPFAM" id="SSF47473">
    <property type="entry name" value="EF-hand"/>
    <property type="match status" value="1"/>
</dbReference>
<sequence length="115" mass="12547">MKLTYLILPVFVAAGFPAIAEQIPLNQGHLEALDKNGDGAVSKAEYNSFADFAFEKMDRNKDSVLSPDEVDDHLIGDAFDMLDNDANGSVSEDEFLLQMNEDFATSDQDGDGVLN</sequence>
<dbReference type="PROSITE" id="PS00018">
    <property type="entry name" value="EF_HAND_1"/>
    <property type="match status" value="1"/>
</dbReference>
<reference evidence="3 4" key="1">
    <citation type="journal article" date="2011" name="BMC Genomics">
        <title>Comparative genome analysis and genome-guided physiological analysis of Roseobacter litoralis.</title>
        <authorList>
            <person name="Kalhoefer D."/>
            <person name="Thole S."/>
            <person name="Voget S."/>
            <person name="Lehmann R."/>
            <person name="Liesegang H."/>
            <person name="Wollher A."/>
            <person name="Daniel R."/>
            <person name="Simon M."/>
            <person name="Brinkhoff T."/>
        </authorList>
    </citation>
    <scope>NUCLEOTIDE SEQUENCE [LARGE SCALE GENOMIC DNA]</scope>
    <source>
        <strain evidence="4">ATCC 49566 / DSM 6996 / JCM 21268 / NBRC 15278 / OCh 149</strain>
    </source>
</reference>
<dbReference type="Proteomes" id="UP000001353">
    <property type="component" value="Chromosome"/>
</dbReference>
<dbReference type="Gene3D" id="1.10.238.10">
    <property type="entry name" value="EF-hand"/>
    <property type="match status" value="1"/>
</dbReference>
<accession>F7ZJI4</accession>
<feature type="signal peptide" evidence="1">
    <location>
        <begin position="1"/>
        <end position="20"/>
    </location>
</feature>
<organism evidence="3 4">
    <name type="scientific">Roseobacter litoralis (strain ATCC 49566 / DSM 6996 / JCM 21268 / NBRC 15278 / OCh 149)</name>
    <dbReference type="NCBI Taxonomy" id="391595"/>
    <lineage>
        <taxon>Bacteria</taxon>
        <taxon>Pseudomonadati</taxon>
        <taxon>Pseudomonadota</taxon>
        <taxon>Alphaproteobacteria</taxon>
        <taxon>Rhodobacterales</taxon>
        <taxon>Roseobacteraceae</taxon>
        <taxon>Roseobacter</taxon>
    </lineage>
</organism>
<feature type="domain" description="EF-hand" evidence="2">
    <location>
        <begin position="70"/>
        <end position="105"/>
    </location>
</feature>
<protein>
    <recommendedName>
        <fullName evidence="2">EF-hand domain-containing protein</fullName>
    </recommendedName>
</protein>
<keyword evidence="1" id="KW-0732">Signal</keyword>
<dbReference type="OrthoDB" id="7707741at2"/>
<evidence type="ECO:0000256" key="1">
    <source>
        <dbReference type="SAM" id="SignalP"/>
    </source>
</evidence>
<keyword evidence="4" id="KW-1185">Reference proteome</keyword>
<proteinExistence type="predicted"/>
<dbReference type="eggNOG" id="COG5126">
    <property type="taxonomic scope" value="Bacteria"/>
</dbReference>